<proteinExistence type="predicted"/>
<dbReference type="EMBL" id="BLLF01001464">
    <property type="protein sequence ID" value="GFH19444.1"/>
    <property type="molecule type" value="Genomic_DNA"/>
</dbReference>
<dbReference type="Proteomes" id="UP000485058">
    <property type="component" value="Unassembled WGS sequence"/>
</dbReference>
<feature type="region of interest" description="Disordered" evidence="1">
    <location>
        <begin position="1"/>
        <end position="21"/>
    </location>
</feature>
<accession>A0A699ZKW8</accession>
<evidence type="ECO:0000256" key="1">
    <source>
        <dbReference type="SAM" id="MobiDB-lite"/>
    </source>
</evidence>
<organism evidence="2 3">
    <name type="scientific">Haematococcus lacustris</name>
    <name type="common">Green alga</name>
    <name type="synonym">Haematococcus pluvialis</name>
    <dbReference type="NCBI Taxonomy" id="44745"/>
    <lineage>
        <taxon>Eukaryota</taxon>
        <taxon>Viridiplantae</taxon>
        <taxon>Chlorophyta</taxon>
        <taxon>core chlorophytes</taxon>
        <taxon>Chlorophyceae</taxon>
        <taxon>CS clade</taxon>
        <taxon>Chlamydomonadales</taxon>
        <taxon>Haematococcaceae</taxon>
        <taxon>Haematococcus</taxon>
    </lineage>
</organism>
<gene>
    <name evidence="2" type="ORF">HaLaN_16390</name>
</gene>
<reference evidence="2 3" key="1">
    <citation type="submission" date="2020-02" db="EMBL/GenBank/DDBJ databases">
        <title>Draft genome sequence of Haematococcus lacustris strain NIES-144.</title>
        <authorList>
            <person name="Morimoto D."/>
            <person name="Nakagawa S."/>
            <person name="Yoshida T."/>
            <person name="Sawayama S."/>
        </authorList>
    </citation>
    <scope>NUCLEOTIDE SEQUENCE [LARGE SCALE GENOMIC DNA]</scope>
    <source>
        <strain evidence="2 3">NIES-144</strain>
    </source>
</reference>
<evidence type="ECO:0000313" key="2">
    <source>
        <dbReference type="EMBL" id="GFH19444.1"/>
    </source>
</evidence>
<comment type="caution">
    <text evidence="2">The sequence shown here is derived from an EMBL/GenBank/DDBJ whole genome shotgun (WGS) entry which is preliminary data.</text>
</comment>
<dbReference type="AlphaFoldDB" id="A0A699ZKW8"/>
<keyword evidence="3" id="KW-1185">Reference proteome</keyword>
<name>A0A699ZKW8_HAELA</name>
<feature type="compositionally biased region" description="Basic and acidic residues" evidence="1">
    <location>
        <begin position="8"/>
        <end position="17"/>
    </location>
</feature>
<protein>
    <submittedName>
        <fullName evidence="2">Uncharacterized protein</fullName>
    </submittedName>
</protein>
<dbReference type="Gene3D" id="3.40.50.300">
    <property type="entry name" value="P-loop containing nucleotide triphosphate hydrolases"/>
    <property type="match status" value="1"/>
</dbReference>
<dbReference type="InterPro" id="IPR027417">
    <property type="entry name" value="P-loop_NTPase"/>
</dbReference>
<sequence length="95" mass="9840">MVAARGGSEQEREREASSRSGSGLRVLVPALGEVWRSQVHTRLVLQLAPGSGPEGPRQAVLAASSISVAGASAWFTITAAGLQDYEPRLTSPAAV</sequence>
<evidence type="ECO:0000313" key="3">
    <source>
        <dbReference type="Proteomes" id="UP000485058"/>
    </source>
</evidence>